<dbReference type="SUPFAM" id="SSF54277">
    <property type="entry name" value="CAD &amp; PB1 domains"/>
    <property type="match status" value="1"/>
</dbReference>
<dbReference type="Ensembl" id="ENSRROT00000000644.1">
    <property type="protein sequence ID" value="ENSRROP00000000220.1"/>
    <property type="gene ID" value="ENSRROG00000000562.1"/>
</dbReference>
<dbReference type="GO" id="GO:0005737">
    <property type="term" value="C:cytoplasm"/>
    <property type="evidence" value="ECO:0007669"/>
    <property type="project" value="UniProtKB-SubCell"/>
</dbReference>
<evidence type="ECO:0000256" key="5">
    <source>
        <dbReference type="ARBA" id="ARBA00022722"/>
    </source>
</evidence>
<feature type="domain" description="CIDE-N" evidence="14">
    <location>
        <begin position="44"/>
        <end position="120"/>
    </location>
</feature>
<accession>A0A2K6N7H0</accession>
<comment type="function">
    <text evidence="8">Nuclease that induces DNA fragmentation and chromatin condensation during apoptosis. Degrades naked DNA and induces apoptotic morphology.</text>
</comment>
<evidence type="ECO:0000256" key="6">
    <source>
        <dbReference type="ARBA" id="ARBA00022801"/>
    </source>
</evidence>
<dbReference type="Gene3D" id="3.10.20.10">
    <property type="match status" value="1"/>
</dbReference>
<dbReference type="GO" id="GO:0016787">
    <property type="term" value="F:hydrolase activity"/>
    <property type="evidence" value="ECO:0007669"/>
    <property type="project" value="UniProtKB-KW"/>
</dbReference>
<protein>
    <recommendedName>
        <fullName evidence="10">DNA fragmentation factor subunit beta</fullName>
    </recommendedName>
    <alternativeName>
        <fullName evidence="12">Caspase-activated deoxyribonuclease</fullName>
    </alternativeName>
    <alternativeName>
        <fullName evidence="11">DNA fragmentation factor 40 kDa subunit</fullName>
    </alternativeName>
</protein>
<evidence type="ECO:0000256" key="4">
    <source>
        <dbReference type="ARBA" id="ARBA00022703"/>
    </source>
</evidence>
<dbReference type="PANTHER" id="PTHR13067">
    <property type="entry name" value="CASPASE-ACTIVATED DNASE"/>
    <property type="match status" value="1"/>
</dbReference>
<proteinExistence type="predicted"/>
<name>A0A2K6N7H0_RHIRO</name>
<evidence type="ECO:0000313" key="16">
    <source>
        <dbReference type="Proteomes" id="UP000233200"/>
    </source>
</evidence>
<comment type="subcellular location">
    <subcellularLocation>
        <location evidence="2">Cytoplasm</location>
    </subcellularLocation>
    <subcellularLocation>
        <location evidence="1">Nucleus</location>
    </subcellularLocation>
</comment>
<dbReference type="FunFam" id="3.10.20.10:FF:000006">
    <property type="entry name" value="DNA fragmentation factor subunit beta"/>
    <property type="match status" value="1"/>
</dbReference>
<dbReference type="GO" id="GO:0006309">
    <property type="term" value="P:apoptotic DNA fragmentation"/>
    <property type="evidence" value="ECO:0007669"/>
    <property type="project" value="InterPro"/>
</dbReference>
<evidence type="ECO:0000256" key="11">
    <source>
        <dbReference type="ARBA" id="ARBA00077996"/>
    </source>
</evidence>
<dbReference type="SMART" id="SM00266">
    <property type="entry name" value="CAD"/>
    <property type="match status" value="1"/>
</dbReference>
<evidence type="ECO:0000256" key="8">
    <source>
        <dbReference type="ARBA" id="ARBA00053660"/>
    </source>
</evidence>
<evidence type="ECO:0000313" key="15">
    <source>
        <dbReference type="Ensembl" id="ENSRROP00000000220.1"/>
    </source>
</evidence>
<evidence type="ECO:0000256" key="7">
    <source>
        <dbReference type="ARBA" id="ARBA00023242"/>
    </source>
</evidence>
<organism evidence="15 16">
    <name type="scientific">Rhinopithecus roxellana</name>
    <name type="common">Golden snub-nosed monkey</name>
    <name type="synonym">Pygathrix roxellana</name>
    <dbReference type="NCBI Taxonomy" id="61622"/>
    <lineage>
        <taxon>Eukaryota</taxon>
        <taxon>Metazoa</taxon>
        <taxon>Chordata</taxon>
        <taxon>Craniata</taxon>
        <taxon>Vertebrata</taxon>
        <taxon>Euteleostomi</taxon>
        <taxon>Mammalia</taxon>
        <taxon>Eutheria</taxon>
        <taxon>Euarchontoglires</taxon>
        <taxon>Primates</taxon>
        <taxon>Haplorrhini</taxon>
        <taxon>Catarrhini</taxon>
        <taxon>Cercopithecidae</taxon>
        <taxon>Colobinae</taxon>
        <taxon>Rhinopithecus</taxon>
    </lineage>
</organism>
<keyword evidence="6" id="KW-0378">Hydrolase</keyword>
<evidence type="ECO:0000256" key="2">
    <source>
        <dbReference type="ARBA" id="ARBA00004496"/>
    </source>
</evidence>
<dbReference type="Proteomes" id="UP000233200">
    <property type="component" value="Unplaced"/>
</dbReference>
<dbReference type="GeneTree" id="ENSGT00390000014490"/>
<dbReference type="STRING" id="61622.ENSRROP00000000220"/>
<dbReference type="AlphaFoldDB" id="A0A2K6N7H0"/>
<keyword evidence="7" id="KW-0539">Nucleus</keyword>
<reference evidence="15" key="2">
    <citation type="submission" date="2025-09" db="UniProtKB">
        <authorList>
            <consortium name="Ensembl"/>
        </authorList>
    </citation>
    <scope>IDENTIFICATION</scope>
</reference>
<comment type="subunit">
    <text evidence="9">Heterodimer of DFFA and DFFB. Interacts with H1-1.</text>
</comment>
<reference evidence="15" key="1">
    <citation type="submission" date="2025-08" db="UniProtKB">
        <authorList>
            <consortium name="Ensembl"/>
        </authorList>
    </citation>
    <scope>IDENTIFICATION</scope>
</reference>
<dbReference type="Pfam" id="PF02017">
    <property type="entry name" value="CIDE-N"/>
    <property type="match status" value="1"/>
</dbReference>
<dbReference type="GO" id="GO:0004520">
    <property type="term" value="F:DNA endonuclease activity"/>
    <property type="evidence" value="ECO:0007669"/>
    <property type="project" value="InterPro"/>
</dbReference>
<evidence type="ECO:0000256" key="10">
    <source>
        <dbReference type="ARBA" id="ARBA00069517"/>
    </source>
</evidence>
<evidence type="ECO:0000256" key="13">
    <source>
        <dbReference type="PROSITE-ProRule" id="PRU00447"/>
    </source>
</evidence>
<keyword evidence="5" id="KW-0540">Nuclease</keyword>
<evidence type="ECO:0000256" key="9">
    <source>
        <dbReference type="ARBA" id="ARBA00064007"/>
    </source>
</evidence>
<evidence type="ECO:0000256" key="3">
    <source>
        <dbReference type="ARBA" id="ARBA00022490"/>
    </source>
</evidence>
<dbReference type="PANTHER" id="PTHR13067:SF2">
    <property type="entry name" value="CASPASE-ACTIVATED DNASE"/>
    <property type="match status" value="1"/>
</dbReference>
<sequence length="134" mass="14740">MPALQSTPGVDPSGRGQDRLEQLASRCRSLQGPEALRTSAVLQKPKTVTLRALCSWRKFGVASRSCREVLRKGCLHFQLPEHGSRLCLYEDGTELTEDYFPSVLDNAELVLLTSGQCFSRGTRLAHPGRPTATV</sequence>
<dbReference type="PROSITE" id="PS51135">
    <property type="entry name" value="CIDE_N"/>
    <property type="match status" value="1"/>
</dbReference>
<dbReference type="GO" id="GO:0005634">
    <property type="term" value="C:nucleus"/>
    <property type="evidence" value="ECO:0007669"/>
    <property type="project" value="UniProtKB-SubCell"/>
</dbReference>
<evidence type="ECO:0000256" key="1">
    <source>
        <dbReference type="ARBA" id="ARBA00004123"/>
    </source>
</evidence>
<evidence type="ECO:0000256" key="12">
    <source>
        <dbReference type="ARBA" id="ARBA00081521"/>
    </source>
</evidence>
<evidence type="ECO:0000259" key="14">
    <source>
        <dbReference type="PROSITE" id="PS51135"/>
    </source>
</evidence>
<keyword evidence="3" id="KW-0963">Cytoplasm</keyword>
<dbReference type="InterPro" id="IPR003508">
    <property type="entry name" value="CIDE-N_dom"/>
</dbReference>
<keyword evidence="16" id="KW-1185">Reference proteome</keyword>
<dbReference type="InterPro" id="IPR039729">
    <property type="entry name" value="DFF40"/>
</dbReference>
<keyword evidence="4 13" id="KW-0053">Apoptosis</keyword>